<gene>
    <name evidence="2" type="ORF">SVUK_LOCUS2961</name>
</gene>
<dbReference type="OrthoDB" id="5850785at2759"/>
<dbReference type="Proteomes" id="UP000270094">
    <property type="component" value="Unassembled WGS sequence"/>
</dbReference>
<accession>A0A3P7IJI2</accession>
<name>A0A3P7IJI2_STRVU</name>
<proteinExistence type="predicted"/>
<dbReference type="AlphaFoldDB" id="A0A3P7IJI2"/>
<protein>
    <submittedName>
        <fullName evidence="2">Uncharacterized protein</fullName>
    </submittedName>
</protein>
<evidence type="ECO:0000313" key="3">
    <source>
        <dbReference type="Proteomes" id="UP000270094"/>
    </source>
</evidence>
<feature type="region of interest" description="Disordered" evidence="1">
    <location>
        <begin position="99"/>
        <end position="162"/>
    </location>
</feature>
<dbReference type="EMBL" id="UYYB01007152">
    <property type="protein sequence ID" value="VDM67963.1"/>
    <property type="molecule type" value="Genomic_DNA"/>
</dbReference>
<evidence type="ECO:0000313" key="2">
    <source>
        <dbReference type="EMBL" id="VDM67963.1"/>
    </source>
</evidence>
<organism evidence="2 3">
    <name type="scientific">Strongylus vulgaris</name>
    <name type="common">Blood worm</name>
    <dbReference type="NCBI Taxonomy" id="40348"/>
    <lineage>
        <taxon>Eukaryota</taxon>
        <taxon>Metazoa</taxon>
        <taxon>Ecdysozoa</taxon>
        <taxon>Nematoda</taxon>
        <taxon>Chromadorea</taxon>
        <taxon>Rhabditida</taxon>
        <taxon>Rhabditina</taxon>
        <taxon>Rhabditomorpha</taxon>
        <taxon>Strongyloidea</taxon>
        <taxon>Strongylidae</taxon>
        <taxon>Strongylus</taxon>
    </lineage>
</organism>
<evidence type="ECO:0000256" key="1">
    <source>
        <dbReference type="SAM" id="MobiDB-lite"/>
    </source>
</evidence>
<feature type="compositionally biased region" description="Basic and acidic residues" evidence="1">
    <location>
        <begin position="99"/>
        <end position="142"/>
    </location>
</feature>
<sequence length="162" mass="18890">MELVNSKPNSSEFYCHVHRKELEHANPDIKLAGFVLNSAIIEECATVEAVILYAKWALKYDIPKFHVIHQRGLKLFKDAELDQFIVEWTKLVQNVAREAMEHDCDETDKKVQAKSVREEVPSREEKRCLVDEDEAKEKEPKKSTKRKSMSRKRNPAKLSKLR</sequence>
<reference evidence="2 3" key="1">
    <citation type="submission" date="2018-11" db="EMBL/GenBank/DDBJ databases">
        <authorList>
            <consortium name="Pathogen Informatics"/>
        </authorList>
    </citation>
    <scope>NUCLEOTIDE SEQUENCE [LARGE SCALE GENOMIC DNA]</scope>
</reference>
<feature type="compositionally biased region" description="Basic residues" evidence="1">
    <location>
        <begin position="143"/>
        <end position="162"/>
    </location>
</feature>
<keyword evidence="3" id="KW-1185">Reference proteome</keyword>